<organism evidence="10 11">
    <name type="scientific">Chishuiella changwenlii</name>
    <dbReference type="NCBI Taxonomy" id="1434701"/>
    <lineage>
        <taxon>Bacteria</taxon>
        <taxon>Pseudomonadati</taxon>
        <taxon>Bacteroidota</taxon>
        <taxon>Flavobacteriia</taxon>
        <taxon>Flavobacteriales</taxon>
        <taxon>Weeksellaceae</taxon>
        <taxon>Chishuiella</taxon>
    </lineage>
</organism>
<dbReference type="GO" id="GO:0003755">
    <property type="term" value="F:peptidyl-prolyl cis-trans isomerase activity"/>
    <property type="evidence" value="ECO:0007669"/>
    <property type="project" value="UniProtKB-UniRule"/>
</dbReference>
<comment type="catalytic activity">
    <reaction evidence="1 5 6">
        <text>[protein]-peptidylproline (omega=180) = [protein]-peptidylproline (omega=0)</text>
        <dbReference type="Rhea" id="RHEA:16237"/>
        <dbReference type="Rhea" id="RHEA-COMP:10747"/>
        <dbReference type="Rhea" id="RHEA-COMP:10748"/>
        <dbReference type="ChEBI" id="CHEBI:83833"/>
        <dbReference type="ChEBI" id="CHEBI:83834"/>
        <dbReference type="EC" id="5.2.1.8"/>
    </reaction>
</comment>
<evidence type="ECO:0000313" key="12">
    <source>
        <dbReference type="Proteomes" id="UP000650994"/>
    </source>
</evidence>
<dbReference type="Pfam" id="PF00254">
    <property type="entry name" value="FKBP_C"/>
    <property type="match status" value="1"/>
</dbReference>
<evidence type="ECO:0000313" key="9">
    <source>
        <dbReference type="EMBL" id="GGF04938.1"/>
    </source>
</evidence>
<evidence type="ECO:0000256" key="3">
    <source>
        <dbReference type="ARBA" id="ARBA00023110"/>
    </source>
</evidence>
<dbReference type="InterPro" id="IPR001179">
    <property type="entry name" value="PPIase_FKBP_dom"/>
</dbReference>
<name>A0A1M6WG83_9FLAO</name>
<dbReference type="Gene3D" id="1.10.287.460">
    <property type="entry name" value="Peptidyl-prolyl cis-trans isomerase, FKBP-type, N-terminal domain"/>
    <property type="match status" value="2"/>
</dbReference>
<evidence type="ECO:0000259" key="8">
    <source>
        <dbReference type="PROSITE" id="PS50059"/>
    </source>
</evidence>
<dbReference type="EC" id="5.2.1.8" evidence="6"/>
<dbReference type="OrthoDB" id="9814548at2"/>
<reference evidence="10" key="3">
    <citation type="submission" date="2016-11" db="EMBL/GenBank/DDBJ databases">
        <authorList>
            <person name="Jaros S."/>
            <person name="Januszkiewicz K."/>
            <person name="Wedrychowicz H."/>
        </authorList>
    </citation>
    <scope>NUCLEOTIDE SEQUENCE [LARGE SCALE GENOMIC DNA]</scope>
    <source>
        <strain evidence="10">DSM 27989</strain>
    </source>
</reference>
<reference evidence="11" key="2">
    <citation type="submission" date="2016-11" db="EMBL/GenBank/DDBJ databases">
        <authorList>
            <person name="Varghese N."/>
            <person name="Submissions S."/>
        </authorList>
    </citation>
    <scope>NUCLEOTIDE SEQUENCE [LARGE SCALE GENOMIC DNA]</scope>
    <source>
        <strain evidence="11">DSM 27989</strain>
    </source>
</reference>
<evidence type="ECO:0000256" key="5">
    <source>
        <dbReference type="PROSITE-ProRule" id="PRU00277"/>
    </source>
</evidence>
<evidence type="ECO:0000256" key="2">
    <source>
        <dbReference type="ARBA" id="ARBA00006577"/>
    </source>
</evidence>
<dbReference type="GO" id="GO:0006457">
    <property type="term" value="P:protein folding"/>
    <property type="evidence" value="ECO:0007669"/>
    <property type="project" value="InterPro"/>
</dbReference>
<reference evidence="9" key="5">
    <citation type="submission" date="2024-05" db="EMBL/GenBank/DDBJ databases">
        <authorList>
            <person name="Sun Q."/>
            <person name="Zhou Y."/>
        </authorList>
    </citation>
    <scope>NUCLEOTIDE SEQUENCE</scope>
    <source>
        <strain evidence="9">CGMCC 1.12707</strain>
    </source>
</reference>
<dbReference type="STRING" id="1434701.SAMN05443634_104298"/>
<evidence type="ECO:0000313" key="11">
    <source>
        <dbReference type="Proteomes" id="UP000184120"/>
    </source>
</evidence>
<feature type="region of interest" description="Disordered" evidence="7">
    <location>
        <begin position="277"/>
        <end position="318"/>
    </location>
</feature>
<dbReference type="PROSITE" id="PS50059">
    <property type="entry name" value="FKBP_PPIASE"/>
    <property type="match status" value="1"/>
</dbReference>
<reference evidence="9" key="1">
    <citation type="journal article" date="2014" name="Int. J. Syst. Evol. Microbiol.">
        <title>Complete genome of a new Firmicutes species belonging to the dominant human colonic microbiota ('Ruminococcus bicirculans') reveals two chromosomes and a selective capacity to utilize plant glucans.</title>
        <authorList>
            <consortium name="NISC Comparative Sequencing Program"/>
            <person name="Wegmann U."/>
            <person name="Louis P."/>
            <person name="Goesmann A."/>
            <person name="Henrissat B."/>
            <person name="Duncan S.H."/>
            <person name="Flint H.J."/>
        </authorList>
    </citation>
    <scope>NUCLEOTIDE SEQUENCE</scope>
    <source>
        <strain evidence="9">CGMCC 1.12707</strain>
    </source>
</reference>
<keyword evidence="4 5" id="KW-0413">Isomerase</keyword>
<reference evidence="12" key="4">
    <citation type="journal article" date="2019" name="Int. J. Syst. Evol. Microbiol.">
        <title>The Global Catalogue of Microorganisms (GCM) 10K type strain sequencing project: providing services to taxonomists for standard genome sequencing and annotation.</title>
        <authorList>
            <consortium name="The Broad Institute Genomics Platform"/>
            <consortium name="The Broad Institute Genome Sequencing Center for Infectious Disease"/>
            <person name="Wu L."/>
            <person name="Ma J."/>
        </authorList>
    </citation>
    <scope>NUCLEOTIDE SEQUENCE [LARGE SCALE GENOMIC DNA]</scope>
    <source>
        <strain evidence="12">CGMCC 1.12707</strain>
    </source>
</reference>
<feature type="compositionally biased region" description="Low complexity" evidence="7">
    <location>
        <begin position="307"/>
        <end position="318"/>
    </location>
</feature>
<dbReference type="InterPro" id="IPR000774">
    <property type="entry name" value="PPIase_FKBP_N"/>
</dbReference>
<dbReference type="PANTHER" id="PTHR43811">
    <property type="entry name" value="FKBP-TYPE PEPTIDYL-PROLYL CIS-TRANS ISOMERASE FKPA"/>
    <property type="match status" value="1"/>
</dbReference>
<dbReference type="InterPro" id="IPR046357">
    <property type="entry name" value="PPIase_dom_sf"/>
</dbReference>
<evidence type="ECO:0000256" key="7">
    <source>
        <dbReference type="SAM" id="MobiDB-lite"/>
    </source>
</evidence>
<dbReference type="AlphaFoldDB" id="A0A1M6WG83"/>
<accession>A0A1M6WG83</accession>
<dbReference type="Pfam" id="PF01346">
    <property type="entry name" value="FKBP_N"/>
    <property type="match status" value="1"/>
</dbReference>
<dbReference type="PROSITE" id="PS51257">
    <property type="entry name" value="PROKAR_LIPOPROTEIN"/>
    <property type="match status" value="1"/>
</dbReference>
<dbReference type="InterPro" id="IPR036944">
    <property type="entry name" value="PPIase_FKBP_N_sf"/>
</dbReference>
<keyword evidence="3 5" id="KW-0697">Rotamase</keyword>
<gene>
    <name evidence="9" type="ORF">GCM10010984_22740</name>
    <name evidence="10" type="ORF">SAMN05443634_104298</name>
</gene>
<dbReference type="Gene3D" id="3.10.50.40">
    <property type="match status" value="1"/>
</dbReference>
<evidence type="ECO:0000256" key="6">
    <source>
        <dbReference type="RuleBase" id="RU003915"/>
    </source>
</evidence>
<dbReference type="PANTHER" id="PTHR43811:SF19">
    <property type="entry name" value="39 KDA FK506-BINDING NUCLEAR PROTEIN"/>
    <property type="match status" value="1"/>
</dbReference>
<dbReference type="Proteomes" id="UP000184120">
    <property type="component" value="Unassembled WGS sequence"/>
</dbReference>
<keyword evidence="12" id="KW-1185">Reference proteome</keyword>
<protein>
    <recommendedName>
        <fullName evidence="6">Peptidyl-prolyl cis-trans isomerase</fullName>
        <ecNumber evidence="6">5.2.1.8</ecNumber>
    </recommendedName>
</protein>
<evidence type="ECO:0000256" key="4">
    <source>
        <dbReference type="ARBA" id="ARBA00023235"/>
    </source>
</evidence>
<dbReference type="EMBL" id="BMFL01000015">
    <property type="protein sequence ID" value="GGF04938.1"/>
    <property type="molecule type" value="Genomic_DNA"/>
</dbReference>
<evidence type="ECO:0000313" key="10">
    <source>
        <dbReference type="EMBL" id="SHK92727.1"/>
    </source>
</evidence>
<evidence type="ECO:0000256" key="1">
    <source>
        <dbReference type="ARBA" id="ARBA00000971"/>
    </source>
</evidence>
<dbReference type="SUPFAM" id="SSF54534">
    <property type="entry name" value="FKBP-like"/>
    <property type="match status" value="1"/>
</dbReference>
<feature type="domain" description="PPIase FKBP-type" evidence="8">
    <location>
        <begin position="187"/>
        <end position="278"/>
    </location>
</feature>
<proteinExistence type="inferred from homology"/>
<dbReference type="EMBL" id="FRBH01000004">
    <property type="protein sequence ID" value="SHK92727.1"/>
    <property type="molecule type" value="Genomic_DNA"/>
</dbReference>
<dbReference type="RefSeq" id="WP_072930821.1">
    <property type="nucleotide sequence ID" value="NZ_BMFL01000015.1"/>
</dbReference>
<sequence length="318" mass="34636">MKRVLLGIFVVASLVSCNKGKSVDKLENDDQKASYAFGTGLGEQIKGLGGRLVETDSINYDQLEKGIRDYLKAGKESRESYAIGQQVGQQIETVINQQQLDQMDKDIIVQGIMDVVRHKKLLITQEAGMGILDTYAKNHQQNLVKKNADESKKLVEEKKKTSGAKATSTGLVYVVEKEGTGAKPNINSVVKVKYTGKILATGKVFDSTDKNPEAKGGVEFPLNQVIPGWSEGLQLMSKGAKYKFYIPANLGYGENGAPGGQIGPNQALEFEVELVDFKEGQPAPQGGQPGQQGQGLTEEQMKELQKQFEAQAQQQQGK</sequence>
<dbReference type="Proteomes" id="UP000650994">
    <property type="component" value="Unassembled WGS sequence"/>
</dbReference>
<comment type="similarity">
    <text evidence="2 6">Belongs to the FKBP-type PPIase family.</text>
</comment>